<dbReference type="EMBL" id="CP005080">
    <property type="protein sequence ID" value="AGK78347.1"/>
    <property type="molecule type" value="Genomic_DNA"/>
</dbReference>
<proteinExistence type="predicted"/>
<dbReference type="PATRIC" id="fig|1303692.3.peg.3438"/>
<evidence type="ECO:0000313" key="3">
    <source>
        <dbReference type="Proteomes" id="UP000013304"/>
    </source>
</evidence>
<dbReference type="KEGG" id="sfi:SFUL_3418"/>
<dbReference type="eggNOG" id="ENOG5031YBZ">
    <property type="taxonomic scope" value="Bacteria"/>
</dbReference>
<dbReference type="Proteomes" id="UP000013304">
    <property type="component" value="Chromosome"/>
</dbReference>
<name>N0CZC3_STRMI</name>
<sequence length="91" mass="9930">MLPERSYGLDIPSTSRRANMPVRDLPPVSQLTEQQQRGWHCVRCRAPLSPGSDVDLGEKRVTPADGSAYSWFPRACADSAACLVREAGAES</sequence>
<evidence type="ECO:0000256" key="1">
    <source>
        <dbReference type="SAM" id="MobiDB-lite"/>
    </source>
</evidence>
<evidence type="ECO:0000313" key="2">
    <source>
        <dbReference type="EMBL" id="AGK78347.1"/>
    </source>
</evidence>
<organism evidence="2 3">
    <name type="scientific">Streptomyces microflavus DSM 40593</name>
    <dbReference type="NCBI Taxonomy" id="1303692"/>
    <lineage>
        <taxon>Bacteria</taxon>
        <taxon>Bacillati</taxon>
        <taxon>Actinomycetota</taxon>
        <taxon>Actinomycetes</taxon>
        <taxon>Kitasatosporales</taxon>
        <taxon>Streptomycetaceae</taxon>
        <taxon>Streptomyces</taxon>
    </lineage>
</organism>
<dbReference type="HOGENOM" id="CLU_2572355_0_0_11"/>
<accession>N0CZC3</accession>
<gene>
    <name evidence="2" type="ORF">SFUL_3418</name>
</gene>
<protein>
    <submittedName>
        <fullName evidence="2">Uncharacterized protein</fullName>
    </submittedName>
</protein>
<feature type="region of interest" description="Disordered" evidence="1">
    <location>
        <begin position="1"/>
        <end position="23"/>
    </location>
</feature>
<dbReference type="AlphaFoldDB" id="N0CZC3"/>
<reference evidence="2 3" key="1">
    <citation type="submission" date="2013-04" db="EMBL/GenBank/DDBJ databases">
        <title>Complete genome sequence of Streptomyces fulvissimus.</title>
        <authorList>
            <person name="Myronovskyi M."/>
            <person name="Tokovenko B."/>
            <person name="Manderscheid N."/>
            <person name="Petzke L."/>
            <person name="Luzhetskyy A."/>
        </authorList>
    </citation>
    <scope>NUCLEOTIDE SEQUENCE [LARGE SCALE GENOMIC DNA]</scope>
    <source>
        <strain evidence="2 3">DSM 40593</strain>
    </source>
</reference>